<evidence type="ECO:0000256" key="6">
    <source>
        <dbReference type="ARBA" id="ARBA00023010"/>
    </source>
</evidence>
<keyword evidence="5" id="KW-0653">Protein transport</keyword>
<evidence type="ECO:0000256" key="11">
    <source>
        <dbReference type="ARBA" id="ARBA00029983"/>
    </source>
</evidence>
<reference evidence="16" key="1">
    <citation type="journal article" date="2010" name="Nature">
        <title>The Amphimedon queenslandica genome and the evolution of animal complexity.</title>
        <authorList>
            <person name="Srivastava M."/>
            <person name="Simakov O."/>
            <person name="Chapman J."/>
            <person name="Fahey B."/>
            <person name="Gauthier M.E."/>
            <person name="Mitros T."/>
            <person name="Richards G.S."/>
            <person name="Conaco C."/>
            <person name="Dacre M."/>
            <person name="Hellsten U."/>
            <person name="Larroux C."/>
            <person name="Putnam N.H."/>
            <person name="Stanke M."/>
            <person name="Adamska M."/>
            <person name="Darling A."/>
            <person name="Degnan S.M."/>
            <person name="Oakley T.H."/>
            <person name="Plachetzki D.C."/>
            <person name="Zhai Y."/>
            <person name="Adamski M."/>
            <person name="Calcino A."/>
            <person name="Cummins S.F."/>
            <person name="Goodstein D.M."/>
            <person name="Harris C."/>
            <person name="Jackson D.J."/>
            <person name="Leys S.P."/>
            <person name="Shu S."/>
            <person name="Woodcroft B.J."/>
            <person name="Vervoort M."/>
            <person name="Kosik K.S."/>
            <person name="Manning G."/>
            <person name="Degnan B.M."/>
            <person name="Rokhsar D.S."/>
        </authorList>
    </citation>
    <scope>NUCLEOTIDE SEQUENCE [LARGE SCALE GENOMIC DNA]</scope>
</reference>
<dbReference type="GO" id="GO:0044614">
    <property type="term" value="C:nuclear pore cytoplasmic filaments"/>
    <property type="evidence" value="ECO:0007669"/>
    <property type="project" value="TreeGrafter"/>
</dbReference>
<keyword evidence="8" id="KW-0539">Nucleus</keyword>
<feature type="compositionally biased region" description="Basic and acidic residues" evidence="14">
    <location>
        <begin position="296"/>
        <end position="320"/>
    </location>
</feature>
<dbReference type="EnsemblMetazoa" id="XM_020001474.1">
    <property type="protein sequence ID" value="XP_019857033.1"/>
    <property type="gene ID" value="LOC100640681"/>
</dbReference>
<protein>
    <recommendedName>
        <fullName evidence="10">mRNA export factor GLE1</fullName>
    </recommendedName>
    <alternativeName>
        <fullName evidence="12">GLE1 RNA export mediator</fullName>
    </alternativeName>
    <alternativeName>
        <fullName evidence="11">Nucleoporin GLE1</fullName>
    </alternativeName>
</protein>
<keyword evidence="16" id="KW-1185">Reference proteome</keyword>
<evidence type="ECO:0000256" key="13">
    <source>
        <dbReference type="SAM" id="Coils"/>
    </source>
</evidence>
<proteinExistence type="inferred from homology"/>
<dbReference type="GO" id="GO:0015031">
    <property type="term" value="P:protein transport"/>
    <property type="evidence" value="ECO:0007669"/>
    <property type="project" value="UniProtKB-KW"/>
</dbReference>
<dbReference type="InterPro" id="IPR012476">
    <property type="entry name" value="GLE1"/>
</dbReference>
<keyword evidence="3" id="KW-0813">Transport</keyword>
<organism evidence="15 16">
    <name type="scientific">Amphimedon queenslandica</name>
    <name type="common">Sponge</name>
    <dbReference type="NCBI Taxonomy" id="400682"/>
    <lineage>
        <taxon>Eukaryota</taxon>
        <taxon>Metazoa</taxon>
        <taxon>Porifera</taxon>
        <taxon>Demospongiae</taxon>
        <taxon>Heteroscleromorpha</taxon>
        <taxon>Haplosclerida</taxon>
        <taxon>Niphatidae</taxon>
        <taxon>Amphimedon</taxon>
    </lineage>
</organism>
<evidence type="ECO:0000256" key="4">
    <source>
        <dbReference type="ARBA" id="ARBA00022816"/>
    </source>
</evidence>
<feature type="compositionally biased region" description="Polar residues" evidence="14">
    <location>
        <begin position="31"/>
        <end position="47"/>
    </location>
</feature>
<feature type="compositionally biased region" description="Polar residues" evidence="14">
    <location>
        <begin position="321"/>
        <end position="332"/>
    </location>
</feature>
<evidence type="ECO:0000256" key="8">
    <source>
        <dbReference type="ARBA" id="ARBA00023242"/>
    </source>
</evidence>
<evidence type="ECO:0000256" key="5">
    <source>
        <dbReference type="ARBA" id="ARBA00022927"/>
    </source>
</evidence>
<evidence type="ECO:0000256" key="3">
    <source>
        <dbReference type="ARBA" id="ARBA00022448"/>
    </source>
</evidence>
<dbReference type="InterPro" id="IPR038506">
    <property type="entry name" value="GLE1-like_sf"/>
</dbReference>
<name>A0AAN0JK23_AMPQE</name>
<evidence type="ECO:0000313" key="15">
    <source>
        <dbReference type="EnsemblMetazoa" id="XP_019857033.1"/>
    </source>
</evidence>
<evidence type="ECO:0000313" key="16">
    <source>
        <dbReference type="Proteomes" id="UP000007879"/>
    </source>
</evidence>
<accession>A0AAN0JK23</accession>
<reference evidence="15" key="2">
    <citation type="submission" date="2024-06" db="UniProtKB">
        <authorList>
            <consortium name="EnsemblMetazoa"/>
        </authorList>
    </citation>
    <scope>IDENTIFICATION</scope>
</reference>
<dbReference type="Gene3D" id="1.25.40.510">
    <property type="entry name" value="GLE1-like"/>
    <property type="match status" value="1"/>
</dbReference>
<comment type="function">
    <text evidence="9">Required for the export of mRNAs containing poly(A) tails from the nucleus into the cytoplasm. May be involved in the terminal step of the mRNA transport through the nuclear pore complex (NPC).</text>
</comment>
<feature type="compositionally biased region" description="Pro residues" evidence="14">
    <location>
        <begin position="53"/>
        <end position="66"/>
    </location>
</feature>
<comment type="subcellular location">
    <subcellularLocation>
        <location evidence="1">Nucleus</location>
        <location evidence="1">Nuclear pore complex</location>
    </subcellularLocation>
</comment>
<feature type="region of interest" description="Disordered" evidence="14">
    <location>
        <begin position="296"/>
        <end position="337"/>
    </location>
</feature>
<keyword evidence="6" id="KW-0811">Translocation</keyword>
<evidence type="ECO:0000256" key="14">
    <source>
        <dbReference type="SAM" id="MobiDB-lite"/>
    </source>
</evidence>
<feature type="coiled-coil region" evidence="13">
    <location>
        <begin position="158"/>
        <end position="217"/>
    </location>
</feature>
<dbReference type="Proteomes" id="UP000007879">
    <property type="component" value="Unassembled WGS sequence"/>
</dbReference>
<keyword evidence="4" id="KW-0509">mRNA transport</keyword>
<dbReference type="PANTHER" id="PTHR12960:SF0">
    <property type="entry name" value="MRNA EXPORT FACTOR GLE1"/>
    <property type="match status" value="1"/>
</dbReference>
<dbReference type="GO" id="GO:0031369">
    <property type="term" value="F:translation initiation factor binding"/>
    <property type="evidence" value="ECO:0007669"/>
    <property type="project" value="TreeGrafter"/>
</dbReference>
<feature type="region of interest" description="Disordered" evidence="14">
    <location>
        <begin position="1"/>
        <end position="20"/>
    </location>
</feature>
<sequence>MASIVEALKDTPKGRLALDPLSPKEQLELLNNISSPPGIHNSFTQKYNRPRPKSPPLLPSPEPTPPASLDETNNLILTSTTLPQSPPSWSKRIDTDVLSDDETKEITECIKKRRSHFLEEKKRILSEHSLRTSEREERLQMMREDDSFQRTMDEHSLMQEAEKEEERIRISYQEYSEITEKRIHDNQEKMKQTILKIQQRKELLSKLEKDVLILKEKGKRLLDGCRYHQLMDNNAPLQFDQRATSILQNIEEQRAAESPDPLMLNNIKSLVTGLLPLLPLIKEEVERANKAGADLIEKQKKQKEEEGREAERKRLEDLKKTQGTATTPSAKTQNEKVIIPKSALQRYEELIEKLEKANTQTATFSKTSDPQMKKYKFSLQKAVNMVGAVSGQTGSQLLHIVQQIKRLLSGDIIEVSGKRVTVKDHPLARDYCINLLARKIVEQAGEASRFVFTLAGIVVLLWHNFPEFGDLFLAHCYHTCPVLVPLYFRKNKGMSEIEFKKLLGYKVVGGILEEDKLFNDRLSGCVKLYAAVIQTTPIMGVPNHHGLDNGWTLIARLLNSEPQHNITAIALKSLLEVAGHGLMKKYGRQFKKIVLFLWQEYIKKIESVTASGERQPFVELQLFLEKCMKEGRIPVPDGVLTDDFWRRREVSIIGE</sequence>
<dbReference type="Pfam" id="PF07817">
    <property type="entry name" value="GLE1"/>
    <property type="match status" value="1"/>
</dbReference>
<dbReference type="GO" id="GO:0000822">
    <property type="term" value="F:inositol hexakisphosphate binding"/>
    <property type="evidence" value="ECO:0007669"/>
    <property type="project" value="TreeGrafter"/>
</dbReference>
<evidence type="ECO:0000256" key="9">
    <source>
        <dbReference type="ARBA" id="ARBA00024680"/>
    </source>
</evidence>
<evidence type="ECO:0000256" key="12">
    <source>
        <dbReference type="ARBA" id="ARBA00030897"/>
    </source>
</evidence>
<dbReference type="AlphaFoldDB" id="A0AAN0JK23"/>
<dbReference type="GO" id="GO:0016973">
    <property type="term" value="P:poly(A)+ mRNA export from nucleus"/>
    <property type="evidence" value="ECO:0007669"/>
    <property type="project" value="InterPro"/>
</dbReference>
<dbReference type="GO" id="GO:0005737">
    <property type="term" value="C:cytoplasm"/>
    <property type="evidence" value="ECO:0007669"/>
    <property type="project" value="TreeGrafter"/>
</dbReference>
<keyword evidence="13" id="KW-0175">Coiled coil</keyword>
<dbReference type="PANTHER" id="PTHR12960">
    <property type="entry name" value="GLE-1-RELATED"/>
    <property type="match status" value="1"/>
</dbReference>
<evidence type="ECO:0000256" key="10">
    <source>
        <dbReference type="ARBA" id="ARBA00026227"/>
    </source>
</evidence>
<feature type="region of interest" description="Disordered" evidence="14">
    <location>
        <begin position="31"/>
        <end position="71"/>
    </location>
</feature>
<evidence type="ECO:0000256" key="2">
    <source>
        <dbReference type="ARBA" id="ARBA00011056"/>
    </source>
</evidence>
<gene>
    <name evidence="15" type="primary">100640681</name>
</gene>
<keyword evidence="7" id="KW-0906">Nuclear pore complex</keyword>
<comment type="similarity">
    <text evidence="2">Belongs to the GLE1 family.</text>
</comment>
<evidence type="ECO:0000256" key="7">
    <source>
        <dbReference type="ARBA" id="ARBA00023132"/>
    </source>
</evidence>
<evidence type="ECO:0000256" key="1">
    <source>
        <dbReference type="ARBA" id="ARBA00004567"/>
    </source>
</evidence>
<dbReference type="GO" id="GO:0005543">
    <property type="term" value="F:phospholipid binding"/>
    <property type="evidence" value="ECO:0007669"/>
    <property type="project" value="TreeGrafter"/>
</dbReference>